<comment type="caution">
    <text evidence="6">The sequence shown here is derived from an EMBL/GenBank/DDBJ whole genome shotgun (WGS) entry which is preliminary data.</text>
</comment>
<dbReference type="GO" id="GO:0044727">
    <property type="term" value="P:epigenetic programing of male pronucleus"/>
    <property type="evidence" value="ECO:0007669"/>
    <property type="project" value="TreeGrafter"/>
</dbReference>
<evidence type="ECO:0000256" key="5">
    <source>
        <dbReference type="SAM" id="MobiDB-lite"/>
    </source>
</evidence>
<gene>
    <name evidence="6" type="ORF">BpHYR1_028412</name>
</gene>
<dbReference type="PANTHER" id="PTHR35678">
    <property type="entry name" value="PROTEIN STPG4"/>
    <property type="match status" value="1"/>
</dbReference>
<name>A0A3M7S2F9_BRAPC</name>
<protein>
    <submittedName>
        <fullName evidence="6">O(6)-methylguanine-induced apoptosis 2-like</fullName>
    </submittedName>
</protein>
<dbReference type="GO" id="GO:0001940">
    <property type="term" value="C:male pronucleus"/>
    <property type="evidence" value="ECO:0007669"/>
    <property type="project" value="TreeGrafter"/>
</dbReference>
<dbReference type="GO" id="GO:0005737">
    <property type="term" value="C:cytoplasm"/>
    <property type="evidence" value="ECO:0007669"/>
    <property type="project" value="UniProtKB-SubCell"/>
</dbReference>
<keyword evidence="7" id="KW-1185">Reference proteome</keyword>
<dbReference type="EMBL" id="REGN01002144">
    <property type="protein sequence ID" value="RNA29974.1"/>
    <property type="molecule type" value="Genomic_DNA"/>
</dbReference>
<dbReference type="Pfam" id="PF07004">
    <property type="entry name" value="SHIPPO-rpt"/>
    <property type="match status" value="4"/>
</dbReference>
<sequence length="350" mass="39291">MSATVLKDSIEILSNDFKRSAERKGKLYKASKPKSPERNIFSNGSVPTIPSKFFTLITDNSDSKGFHRTSKRFQYNFSETPGPGSYIPIEDTGKKLKKTSDSVKGYGGFASSSSRDEIKLNPMITPGAGSYEVNANSRKDFSNSFSSTFHKPIAQKVDKPDYKPAPNIYDISKSLKYKFKSNNVYADSAFKSQTKREFMHIDKTIPAPNIYNVNDSLKHDNPKVIVSSFKSSTNRRGFTPHNNYPGPGEYDPNEPNLDEINRQLFPRRHYLAISAPAVPMPTQLPLPGPGAYDVRDFSEPEKRYMSTAAFVSSTSRWYGQTNPNIPGPANYSPEKLTKQSFLYNIGKKWV</sequence>
<accession>A0A3M7S2F9</accession>
<dbReference type="InterPro" id="IPR010736">
    <property type="entry name" value="SHIPPO-rpt"/>
</dbReference>
<keyword evidence="4" id="KW-0539">Nucleus</keyword>
<dbReference type="GO" id="GO:0003682">
    <property type="term" value="F:chromatin binding"/>
    <property type="evidence" value="ECO:0007669"/>
    <property type="project" value="TreeGrafter"/>
</dbReference>
<comment type="subcellular location">
    <subcellularLocation>
        <location evidence="2">Cytoplasm</location>
    </subcellularLocation>
    <subcellularLocation>
        <location evidence="1">Nucleus</location>
    </subcellularLocation>
</comment>
<evidence type="ECO:0000256" key="4">
    <source>
        <dbReference type="ARBA" id="ARBA00023242"/>
    </source>
</evidence>
<evidence type="ECO:0000313" key="7">
    <source>
        <dbReference type="Proteomes" id="UP000276133"/>
    </source>
</evidence>
<dbReference type="GO" id="GO:0042393">
    <property type="term" value="F:histone binding"/>
    <property type="evidence" value="ECO:0007669"/>
    <property type="project" value="TreeGrafter"/>
</dbReference>
<dbReference type="OrthoDB" id="186871at2759"/>
<dbReference type="PANTHER" id="PTHR35678:SF1">
    <property type="entry name" value="PROTEIN STPG4"/>
    <property type="match status" value="1"/>
</dbReference>
<proteinExistence type="predicted"/>
<dbReference type="Proteomes" id="UP000276133">
    <property type="component" value="Unassembled WGS sequence"/>
</dbReference>
<evidence type="ECO:0000256" key="1">
    <source>
        <dbReference type="ARBA" id="ARBA00004123"/>
    </source>
</evidence>
<evidence type="ECO:0000256" key="2">
    <source>
        <dbReference type="ARBA" id="ARBA00004496"/>
    </source>
</evidence>
<dbReference type="AlphaFoldDB" id="A0A3M7S2F9"/>
<evidence type="ECO:0000256" key="3">
    <source>
        <dbReference type="ARBA" id="ARBA00022490"/>
    </source>
</evidence>
<keyword evidence="3" id="KW-0963">Cytoplasm</keyword>
<organism evidence="6 7">
    <name type="scientific">Brachionus plicatilis</name>
    <name type="common">Marine rotifer</name>
    <name type="synonym">Brachionus muelleri</name>
    <dbReference type="NCBI Taxonomy" id="10195"/>
    <lineage>
        <taxon>Eukaryota</taxon>
        <taxon>Metazoa</taxon>
        <taxon>Spiralia</taxon>
        <taxon>Gnathifera</taxon>
        <taxon>Rotifera</taxon>
        <taxon>Eurotatoria</taxon>
        <taxon>Monogononta</taxon>
        <taxon>Pseudotrocha</taxon>
        <taxon>Ploima</taxon>
        <taxon>Brachionidae</taxon>
        <taxon>Brachionus</taxon>
    </lineage>
</organism>
<dbReference type="GO" id="GO:0001939">
    <property type="term" value="C:female pronucleus"/>
    <property type="evidence" value="ECO:0007669"/>
    <property type="project" value="TreeGrafter"/>
</dbReference>
<evidence type="ECO:0000313" key="6">
    <source>
        <dbReference type="EMBL" id="RNA29974.1"/>
    </source>
</evidence>
<dbReference type="GO" id="GO:0042585">
    <property type="term" value="C:germinal vesicle"/>
    <property type="evidence" value="ECO:0007669"/>
    <property type="project" value="TreeGrafter"/>
</dbReference>
<reference evidence="6 7" key="1">
    <citation type="journal article" date="2018" name="Sci. Rep.">
        <title>Genomic signatures of local adaptation to the degree of environmental predictability in rotifers.</title>
        <authorList>
            <person name="Franch-Gras L."/>
            <person name="Hahn C."/>
            <person name="Garcia-Roger E.M."/>
            <person name="Carmona M.J."/>
            <person name="Serra M."/>
            <person name="Gomez A."/>
        </authorList>
    </citation>
    <scope>NUCLEOTIDE SEQUENCE [LARGE SCALE GENOMIC DNA]</scope>
    <source>
        <strain evidence="6">HYR1</strain>
    </source>
</reference>
<feature type="region of interest" description="Disordered" evidence="5">
    <location>
        <begin position="24"/>
        <end position="43"/>
    </location>
</feature>